<evidence type="ECO:0000313" key="2">
    <source>
        <dbReference type="Proteomes" id="UP000762676"/>
    </source>
</evidence>
<proteinExistence type="predicted"/>
<protein>
    <submittedName>
        <fullName evidence="1">Uncharacterized protein</fullName>
    </submittedName>
</protein>
<dbReference type="EMBL" id="BMAT01012273">
    <property type="protein sequence ID" value="GFR88981.1"/>
    <property type="molecule type" value="Genomic_DNA"/>
</dbReference>
<evidence type="ECO:0000313" key="1">
    <source>
        <dbReference type="EMBL" id="GFR88981.1"/>
    </source>
</evidence>
<organism evidence="1 2">
    <name type="scientific">Elysia marginata</name>
    <dbReference type="NCBI Taxonomy" id="1093978"/>
    <lineage>
        <taxon>Eukaryota</taxon>
        <taxon>Metazoa</taxon>
        <taxon>Spiralia</taxon>
        <taxon>Lophotrochozoa</taxon>
        <taxon>Mollusca</taxon>
        <taxon>Gastropoda</taxon>
        <taxon>Heterobranchia</taxon>
        <taxon>Euthyneura</taxon>
        <taxon>Panpulmonata</taxon>
        <taxon>Sacoglossa</taxon>
        <taxon>Placobranchoidea</taxon>
        <taxon>Plakobranchidae</taxon>
        <taxon>Elysia</taxon>
    </lineage>
</organism>
<comment type="caution">
    <text evidence="1">The sequence shown here is derived from an EMBL/GenBank/DDBJ whole genome shotgun (WGS) entry which is preliminary data.</text>
</comment>
<reference evidence="1 2" key="1">
    <citation type="journal article" date="2021" name="Elife">
        <title>Chloroplast acquisition without the gene transfer in kleptoplastic sea slugs, Plakobranchus ocellatus.</title>
        <authorList>
            <person name="Maeda T."/>
            <person name="Takahashi S."/>
            <person name="Yoshida T."/>
            <person name="Shimamura S."/>
            <person name="Takaki Y."/>
            <person name="Nagai Y."/>
            <person name="Toyoda A."/>
            <person name="Suzuki Y."/>
            <person name="Arimoto A."/>
            <person name="Ishii H."/>
            <person name="Satoh N."/>
            <person name="Nishiyama T."/>
            <person name="Hasebe M."/>
            <person name="Maruyama T."/>
            <person name="Minagawa J."/>
            <person name="Obokata J."/>
            <person name="Shigenobu S."/>
        </authorList>
    </citation>
    <scope>NUCLEOTIDE SEQUENCE [LARGE SCALE GENOMIC DNA]</scope>
</reference>
<dbReference type="AlphaFoldDB" id="A0AAV4GV61"/>
<keyword evidence="2" id="KW-1185">Reference proteome</keyword>
<name>A0AAV4GV61_9GAST</name>
<accession>A0AAV4GV61</accession>
<sequence>MNYCYRKGQILFKLHNQAVDNAASWSSGRSLAFGNRGPVVEPCVRLDGFLPQENLGRMSSQPSDVFDFSAFR</sequence>
<gene>
    <name evidence="1" type="ORF">ElyMa_006113000</name>
</gene>
<dbReference type="Proteomes" id="UP000762676">
    <property type="component" value="Unassembled WGS sequence"/>
</dbReference>